<evidence type="ECO:0000259" key="2">
    <source>
        <dbReference type="Pfam" id="PF23742"/>
    </source>
</evidence>
<dbReference type="Pfam" id="PF23742">
    <property type="entry name" value="VBS_C3G9"/>
    <property type="match status" value="1"/>
</dbReference>
<evidence type="ECO:0000313" key="4">
    <source>
        <dbReference type="Proteomes" id="UP000030151"/>
    </source>
</evidence>
<keyword evidence="1" id="KW-0175">Coiled coil</keyword>
<organism evidence="3 4">
    <name type="scientific">Metarhizium robertsii</name>
    <dbReference type="NCBI Taxonomy" id="568076"/>
    <lineage>
        <taxon>Eukaryota</taxon>
        <taxon>Fungi</taxon>
        <taxon>Dikarya</taxon>
        <taxon>Ascomycota</taxon>
        <taxon>Pezizomycotina</taxon>
        <taxon>Sordariomycetes</taxon>
        <taxon>Hypocreomycetidae</taxon>
        <taxon>Hypocreales</taxon>
        <taxon>Clavicipitaceae</taxon>
        <taxon>Metarhizium</taxon>
    </lineage>
</organism>
<dbReference type="OrthoDB" id="10306651at2759"/>
<dbReference type="EMBL" id="JELW01000077">
    <property type="protein sequence ID" value="EXU95501.1"/>
    <property type="molecule type" value="Genomic_DNA"/>
</dbReference>
<reference evidence="3 4" key="1">
    <citation type="submission" date="2014-02" db="EMBL/GenBank/DDBJ databases">
        <title>The genome sequence of the entomopathogenic fungus Metarhizium robertsii ARSEF 2575.</title>
        <authorList>
            <person name="Giuliano Garisto Donzelli B."/>
            <person name="Roe B.A."/>
            <person name="Macmil S.L."/>
            <person name="Krasnoff S.B."/>
            <person name="Gibson D.M."/>
        </authorList>
    </citation>
    <scope>NUCLEOTIDE SEQUENCE [LARGE SCALE GENOMIC DNA]</scope>
    <source>
        <strain evidence="3 4">ARSEF 2575</strain>
    </source>
</reference>
<protein>
    <recommendedName>
        <fullName evidence="2">C3G9 VBS-like domain-containing protein</fullName>
    </recommendedName>
</protein>
<gene>
    <name evidence="3" type="ORF">X797_011414</name>
</gene>
<evidence type="ECO:0000313" key="3">
    <source>
        <dbReference type="EMBL" id="EXU95501.1"/>
    </source>
</evidence>
<dbReference type="AlphaFoldDB" id="A0A0A1UMH7"/>
<proteinExistence type="predicted"/>
<dbReference type="Proteomes" id="UP000030151">
    <property type="component" value="Unassembled WGS sequence"/>
</dbReference>
<dbReference type="HOGENOM" id="CLU_1147422_0_0_1"/>
<feature type="coiled-coil region" evidence="1">
    <location>
        <begin position="21"/>
        <end position="48"/>
    </location>
</feature>
<sequence length="242" mass="27714">MSSWIHKNKTTPSTIWRQQLLDDMKALCESSAAMIDKLEEKVQYLESKVMYLKTSCEKQHKKKQPEDEKMEHDVAQGSWGKETMRADGKVRDISYVEFCISIDWLVWVVHNRAADAHVLDSAAEVVDAINHIVTDLNKHDQTNAEKILRRHIRTTCKRLIFECGEFAAKRSFPEYLNTAASDLAATVANLLQVVKIKPSTPEELSNFYESHMSAEDGKAPQQLTLRHMVRQELYCSESSQSD</sequence>
<comment type="caution">
    <text evidence="3">The sequence shown here is derived from an EMBL/GenBank/DDBJ whole genome shotgun (WGS) entry which is preliminary data.</text>
</comment>
<name>A0A0A1UMH7_9HYPO</name>
<feature type="domain" description="C3G9 VBS-like" evidence="2">
    <location>
        <begin position="86"/>
        <end position="197"/>
    </location>
</feature>
<dbReference type="InterPro" id="IPR056439">
    <property type="entry name" value="VBS_C3G9"/>
</dbReference>
<accession>A0A0A1UMH7</accession>
<evidence type="ECO:0000256" key="1">
    <source>
        <dbReference type="SAM" id="Coils"/>
    </source>
</evidence>